<reference evidence="13 14" key="1">
    <citation type="journal article" date="2024" name="Commun. Biol.">
        <title>Comparative genomic analysis of thermophilic fungi reveals convergent evolutionary adaptations and gene losses.</title>
        <authorList>
            <person name="Steindorff A.S."/>
            <person name="Aguilar-Pontes M.V."/>
            <person name="Robinson A.J."/>
            <person name="Andreopoulos B."/>
            <person name="LaButti K."/>
            <person name="Kuo A."/>
            <person name="Mondo S."/>
            <person name="Riley R."/>
            <person name="Otillar R."/>
            <person name="Haridas S."/>
            <person name="Lipzen A."/>
            <person name="Grimwood J."/>
            <person name="Schmutz J."/>
            <person name="Clum A."/>
            <person name="Reid I.D."/>
            <person name="Moisan M.C."/>
            <person name="Butler G."/>
            <person name="Nguyen T.T.M."/>
            <person name="Dewar K."/>
            <person name="Conant G."/>
            <person name="Drula E."/>
            <person name="Henrissat B."/>
            <person name="Hansel C."/>
            <person name="Singer S."/>
            <person name="Hutchinson M.I."/>
            <person name="de Vries R.P."/>
            <person name="Natvig D.O."/>
            <person name="Powell A.J."/>
            <person name="Tsang A."/>
            <person name="Grigoriev I.V."/>
        </authorList>
    </citation>
    <scope>NUCLEOTIDE SEQUENCE [LARGE SCALE GENOMIC DNA]</scope>
    <source>
        <strain evidence="13 14">ATCC 24622</strain>
    </source>
</reference>
<evidence type="ECO:0000256" key="7">
    <source>
        <dbReference type="ARBA" id="ARBA00022989"/>
    </source>
</evidence>
<dbReference type="Pfam" id="PF00153">
    <property type="entry name" value="Mito_carr"/>
    <property type="match status" value="1"/>
</dbReference>
<evidence type="ECO:0000256" key="12">
    <source>
        <dbReference type="SAM" id="Phobius"/>
    </source>
</evidence>
<evidence type="ECO:0000313" key="14">
    <source>
        <dbReference type="Proteomes" id="UP001586593"/>
    </source>
</evidence>
<evidence type="ECO:0000256" key="4">
    <source>
        <dbReference type="ARBA" id="ARBA00022692"/>
    </source>
</evidence>
<keyword evidence="9 10" id="KW-0472">Membrane</keyword>
<dbReference type="PANTHER" id="PTHR45788">
    <property type="entry name" value="SUCCINATE/FUMARATE MITOCHONDRIAL TRANSPORTER-RELATED"/>
    <property type="match status" value="1"/>
</dbReference>
<sequence length="118" mass="13152">MLQERVVRRWPALDGSAASALVLGGISGVFTVYASMPFDNIKTRMQSSHSQYRNMLDCARQTLRADGVWAFWRGTSPRLVRLTLSSGITFTVYEQVITALKLARTSISERDDLAARLA</sequence>
<dbReference type="Proteomes" id="UP001586593">
    <property type="component" value="Unassembled WGS sequence"/>
</dbReference>
<evidence type="ECO:0000313" key="13">
    <source>
        <dbReference type="EMBL" id="KAL1837767.1"/>
    </source>
</evidence>
<gene>
    <name evidence="13" type="ORF">VTK73DRAFT_4559</name>
</gene>
<evidence type="ECO:0000256" key="11">
    <source>
        <dbReference type="RuleBase" id="RU000488"/>
    </source>
</evidence>
<keyword evidence="7 12" id="KW-1133">Transmembrane helix</keyword>
<keyword evidence="5" id="KW-0677">Repeat</keyword>
<keyword evidence="8" id="KW-0496">Mitochondrion</keyword>
<protein>
    <submittedName>
        <fullName evidence="13">Uncharacterized protein</fullName>
    </submittedName>
</protein>
<dbReference type="InterPro" id="IPR023395">
    <property type="entry name" value="MCP_dom_sf"/>
</dbReference>
<dbReference type="SUPFAM" id="SSF103506">
    <property type="entry name" value="Mitochondrial carrier"/>
    <property type="match status" value="1"/>
</dbReference>
<name>A0ABR3V879_9PEZI</name>
<evidence type="ECO:0000256" key="10">
    <source>
        <dbReference type="PROSITE-ProRule" id="PRU00282"/>
    </source>
</evidence>
<dbReference type="Gene3D" id="1.50.40.10">
    <property type="entry name" value="Mitochondrial carrier domain"/>
    <property type="match status" value="1"/>
</dbReference>
<feature type="repeat" description="Solcar" evidence="10">
    <location>
        <begin position="15"/>
        <end position="99"/>
    </location>
</feature>
<keyword evidence="4 10" id="KW-0812">Transmembrane</keyword>
<evidence type="ECO:0000256" key="3">
    <source>
        <dbReference type="ARBA" id="ARBA00022448"/>
    </source>
</evidence>
<evidence type="ECO:0000256" key="2">
    <source>
        <dbReference type="ARBA" id="ARBA00006375"/>
    </source>
</evidence>
<dbReference type="InterPro" id="IPR018108">
    <property type="entry name" value="MCP_transmembrane"/>
</dbReference>
<comment type="similarity">
    <text evidence="2 11">Belongs to the mitochondrial carrier (TC 2.A.29) family.</text>
</comment>
<keyword evidence="14" id="KW-1185">Reference proteome</keyword>
<keyword evidence="3 11" id="KW-0813">Transport</keyword>
<evidence type="ECO:0000256" key="8">
    <source>
        <dbReference type="ARBA" id="ARBA00023128"/>
    </source>
</evidence>
<proteinExistence type="inferred from homology"/>
<feature type="transmembrane region" description="Helical" evidence="12">
    <location>
        <begin position="17"/>
        <end position="36"/>
    </location>
</feature>
<dbReference type="PANTHER" id="PTHR45788:SF4">
    <property type="entry name" value="TRICARBOXYLATE TRANSPORT PROTEIN, MITOCHONDRIAL"/>
    <property type="match status" value="1"/>
</dbReference>
<organism evidence="13 14">
    <name type="scientific">Phialemonium thermophilum</name>
    <dbReference type="NCBI Taxonomy" id="223376"/>
    <lineage>
        <taxon>Eukaryota</taxon>
        <taxon>Fungi</taxon>
        <taxon>Dikarya</taxon>
        <taxon>Ascomycota</taxon>
        <taxon>Pezizomycotina</taxon>
        <taxon>Sordariomycetes</taxon>
        <taxon>Sordariomycetidae</taxon>
        <taxon>Cephalothecales</taxon>
        <taxon>Cephalothecaceae</taxon>
        <taxon>Phialemonium</taxon>
    </lineage>
</organism>
<evidence type="ECO:0000256" key="5">
    <source>
        <dbReference type="ARBA" id="ARBA00022737"/>
    </source>
</evidence>
<dbReference type="PROSITE" id="PS50920">
    <property type="entry name" value="SOLCAR"/>
    <property type="match status" value="1"/>
</dbReference>
<dbReference type="EMBL" id="JAZHXJ010002587">
    <property type="protein sequence ID" value="KAL1837767.1"/>
    <property type="molecule type" value="Genomic_DNA"/>
</dbReference>
<evidence type="ECO:0000256" key="1">
    <source>
        <dbReference type="ARBA" id="ARBA00004225"/>
    </source>
</evidence>
<comment type="caution">
    <text evidence="13">The sequence shown here is derived from an EMBL/GenBank/DDBJ whole genome shotgun (WGS) entry which is preliminary data.</text>
</comment>
<evidence type="ECO:0000256" key="9">
    <source>
        <dbReference type="ARBA" id="ARBA00023136"/>
    </source>
</evidence>
<dbReference type="InterPro" id="IPR049563">
    <property type="entry name" value="TXTP-like"/>
</dbReference>
<accession>A0ABR3V879</accession>
<evidence type="ECO:0000256" key="6">
    <source>
        <dbReference type="ARBA" id="ARBA00022792"/>
    </source>
</evidence>
<keyword evidence="6" id="KW-0999">Mitochondrion inner membrane</keyword>
<comment type="subcellular location">
    <subcellularLocation>
        <location evidence="1">Mitochondrion membrane</location>
        <topology evidence="1">Multi-pass membrane protein</topology>
    </subcellularLocation>
</comment>